<dbReference type="Gene3D" id="1.10.3210.10">
    <property type="entry name" value="Hypothetical protein af1432"/>
    <property type="match status" value="1"/>
</dbReference>
<dbReference type="Pfam" id="PF13487">
    <property type="entry name" value="HD_5"/>
    <property type="match status" value="1"/>
</dbReference>
<dbReference type="AlphaFoldDB" id="A0A4Y8IHH2"/>
<dbReference type="PANTHER" id="PTHR43155:SF2">
    <property type="entry name" value="CYCLIC DI-GMP PHOSPHODIESTERASE PA4108"/>
    <property type="match status" value="1"/>
</dbReference>
<gene>
    <name evidence="2" type="ORF">E3U55_11900</name>
</gene>
<comment type="caution">
    <text evidence="2">The sequence shown here is derived from an EMBL/GenBank/DDBJ whole genome shotgun (WGS) entry which is preliminary data.</text>
</comment>
<dbReference type="EMBL" id="SOPW01000013">
    <property type="protein sequence ID" value="TFB18490.1"/>
    <property type="molecule type" value="Genomic_DNA"/>
</dbReference>
<proteinExistence type="predicted"/>
<dbReference type="PROSITE" id="PS51832">
    <property type="entry name" value="HD_GYP"/>
    <property type="match status" value="1"/>
</dbReference>
<protein>
    <submittedName>
        <fullName evidence="2">HD domain-containing protein</fullName>
    </submittedName>
</protein>
<dbReference type="OrthoDB" id="9759601at2"/>
<evidence type="ECO:0000259" key="1">
    <source>
        <dbReference type="PROSITE" id="PS51832"/>
    </source>
</evidence>
<keyword evidence="3" id="KW-1185">Reference proteome</keyword>
<dbReference type="PANTHER" id="PTHR43155">
    <property type="entry name" value="CYCLIC DI-GMP PHOSPHODIESTERASE PA4108-RELATED"/>
    <property type="match status" value="1"/>
</dbReference>
<feature type="domain" description="HD-GYP" evidence="1">
    <location>
        <begin position="13"/>
        <end position="209"/>
    </location>
</feature>
<dbReference type="SUPFAM" id="SSF109604">
    <property type="entry name" value="HD-domain/PDEase-like"/>
    <property type="match status" value="1"/>
</dbReference>
<dbReference type="InterPro" id="IPR006675">
    <property type="entry name" value="HDIG_dom"/>
</dbReference>
<organism evidence="2 3">
    <name type="scientific">Filobacillus milosensis</name>
    <dbReference type="NCBI Taxonomy" id="94137"/>
    <lineage>
        <taxon>Bacteria</taxon>
        <taxon>Bacillati</taxon>
        <taxon>Bacillota</taxon>
        <taxon>Bacilli</taxon>
        <taxon>Bacillales</taxon>
        <taxon>Bacillaceae</taxon>
        <taxon>Filobacillus</taxon>
    </lineage>
</organism>
<evidence type="ECO:0000313" key="3">
    <source>
        <dbReference type="Proteomes" id="UP000297975"/>
    </source>
</evidence>
<reference evidence="2 3" key="1">
    <citation type="submission" date="2019-03" db="EMBL/GenBank/DDBJ databases">
        <authorList>
            <person name="He R.-H."/>
        </authorList>
    </citation>
    <scope>NUCLEOTIDE SEQUENCE [LARGE SCALE GENOMIC DNA]</scope>
    <source>
        <strain evidence="3">SH 714</strain>
    </source>
</reference>
<sequence length="215" mass="24680">MKNGSEKYLDMVNALCDDSKTTNMMEKLFAKDPITFYHSQRVGHLSKKFTDWLQLDLATTSNIHVGALLHDIGKLMINDSILKKTGPLTKMEYNLIKEHPNIGGKIVKPCSFPNSIVNIIKFHHERWDGEGYPKGLSKKDIPYEARLVCVVDAFDAMVVNRIYTKEKKTISDALQELLDCANSQFDPSIVDEFVLFVNKSSFEQDFFKWYHNNII</sequence>
<accession>A0A4Y8IHH2</accession>
<dbReference type="Proteomes" id="UP000297975">
    <property type="component" value="Unassembled WGS sequence"/>
</dbReference>
<dbReference type="NCBIfam" id="TIGR00277">
    <property type="entry name" value="HDIG"/>
    <property type="match status" value="1"/>
</dbReference>
<dbReference type="InterPro" id="IPR003607">
    <property type="entry name" value="HD/PDEase_dom"/>
</dbReference>
<dbReference type="SMART" id="SM00471">
    <property type="entry name" value="HDc"/>
    <property type="match status" value="1"/>
</dbReference>
<name>A0A4Y8IHH2_9BACI</name>
<dbReference type="CDD" id="cd00077">
    <property type="entry name" value="HDc"/>
    <property type="match status" value="1"/>
</dbReference>
<evidence type="ECO:0000313" key="2">
    <source>
        <dbReference type="EMBL" id="TFB18490.1"/>
    </source>
</evidence>
<dbReference type="InterPro" id="IPR037522">
    <property type="entry name" value="HD_GYP_dom"/>
</dbReference>